<sequence>MKKTAVGVILVLIIALLASLPAANAAVQLGAPFVAICDGAGFIVPYTCWDGALLKINQSSTILTNNDDLILYPTKPLYHICHNKLPAFNLIQSSDESAIFQRCYFYTDTLV</sequence>
<organism evidence="1 2">
    <name type="scientific">Methanooceanicella nereidis</name>
    <dbReference type="NCBI Taxonomy" id="2052831"/>
    <lineage>
        <taxon>Archaea</taxon>
        <taxon>Methanobacteriati</taxon>
        <taxon>Methanobacteriota</taxon>
        <taxon>Stenosarchaea group</taxon>
        <taxon>Methanomicrobia</taxon>
        <taxon>Methanocellales</taxon>
        <taxon>Methanocellaceae</taxon>
        <taxon>Methanooceanicella</taxon>
    </lineage>
</organism>
<evidence type="ECO:0000313" key="1">
    <source>
        <dbReference type="EMBL" id="MCD1293393.1"/>
    </source>
</evidence>
<proteinExistence type="predicted"/>
<dbReference type="AlphaFoldDB" id="A0AAP2R9W9"/>
<accession>A0AAP2R9W9</accession>
<dbReference type="Proteomes" id="UP001320159">
    <property type="component" value="Unassembled WGS sequence"/>
</dbReference>
<dbReference type="RefSeq" id="WP_230739124.1">
    <property type="nucleotide sequence ID" value="NZ_PGCK01000001.1"/>
</dbReference>
<protein>
    <submittedName>
        <fullName evidence="1">Uncharacterized protein</fullName>
    </submittedName>
</protein>
<reference evidence="1 2" key="1">
    <citation type="submission" date="2017-11" db="EMBL/GenBank/DDBJ databases">
        <title>Isolation and Characterization of Family Methanocellaceae Species from Potential Methane Hydrate Area Offshore Southwestern Taiwan.</title>
        <authorList>
            <person name="Zhang W.-L."/>
            <person name="Chen W.-C."/>
            <person name="Lai M.-C."/>
            <person name="Chen S.-C."/>
        </authorList>
    </citation>
    <scope>NUCLEOTIDE SEQUENCE [LARGE SCALE GENOMIC DNA]</scope>
    <source>
        <strain evidence="1 2">CWC-04</strain>
    </source>
</reference>
<comment type="caution">
    <text evidence="1">The sequence shown here is derived from an EMBL/GenBank/DDBJ whole genome shotgun (WGS) entry which is preliminary data.</text>
</comment>
<name>A0AAP2R9W9_9EURY</name>
<dbReference type="EMBL" id="PGCK01000001">
    <property type="protein sequence ID" value="MCD1293393.1"/>
    <property type="molecule type" value="Genomic_DNA"/>
</dbReference>
<gene>
    <name evidence="1" type="ORF">CUJ83_00070</name>
</gene>
<keyword evidence="2" id="KW-1185">Reference proteome</keyword>
<evidence type="ECO:0000313" key="2">
    <source>
        <dbReference type="Proteomes" id="UP001320159"/>
    </source>
</evidence>